<evidence type="ECO:0000313" key="13">
    <source>
        <dbReference type="Proteomes" id="UP001055955"/>
    </source>
</evidence>
<keyword evidence="6 11" id="KW-0812">Transmembrane</keyword>
<comment type="similarity">
    <text evidence="2 11">Belongs to the SecG family.</text>
</comment>
<proteinExistence type="inferred from homology"/>
<evidence type="ECO:0000256" key="11">
    <source>
        <dbReference type="RuleBase" id="RU365087"/>
    </source>
</evidence>
<evidence type="ECO:0000256" key="3">
    <source>
        <dbReference type="ARBA" id="ARBA00017876"/>
    </source>
</evidence>
<keyword evidence="10 11" id="KW-0472">Membrane</keyword>
<name>A0ABY5DJV6_9GAMM</name>
<accession>A0ABY5DJV6</accession>
<gene>
    <name evidence="12" type="primary">secG</name>
    <name evidence="12" type="ORF">MMH89_01265</name>
</gene>
<evidence type="ECO:0000256" key="2">
    <source>
        <dbReference type="ARBA" id="ARBA00008445"/>
    </source>
</evidence>
<organism evidence="12 13">
    <name type="scientific">Candidatus Comchoanobacter bicostacola</name>
    <dbReference type="NCBI Taxonomy" id="2919598"/>
    <lineage>
        <taxon>Bacteria</taxon>
        <taxon>Pseudomonadati</taxon>
        <taxon>Pseudomonadota</taxon>
        <taxon>Gammaproteobacteria</taxon>
        <taxon>Candidatus Comchoanobacterales</taxon>
        <taxon>Candidatus Comchoanobacteraceae</taxon>
        <taxon>Candidatus Comchoanobacter</taxon>
    </lineage>
</organism>
<dbReference type="Pfam" id="PF03840">
    <property type="entry name" value="SecG"/>
    <property type="match status" value="1"/>
</dbReference>
<evidence type="ECO:0000313" key="12">
    <source>
        <dbReference type="EMBL" id="UTC24783.1"/>
    </source>
</evidence>
<dbReference type="EMBL" id="CP092900">
    <property type="protein sequence ID" value="UTC24783.1"/>
    <property type="molecule type" value="Genomic_DNA"/>
</dbReference>
<protein>
    <recommendedName>
        <fullName evidence="3 11">Protein-export membrane protein SecG</fullName>
    </recommendedName>
</protein>
<keyword evidence="5 11" id="KW-1003">Cell membrane</keyword>
<comment type="subcellular location">
    <subcellularLocation>
        <location evidence="1 11">Cell membrane</location>
        <topology evidence="1 11">Multi-pass membrane protein</topology>
    </subcellularLocation>
</comment>
<evidence type="ECO:0000256" key="9">
    <source>
        <dbReference type="ARBA" id="ARBA00023010"/>
    </source>
</evidence>
<reference evidence="12 13" key="1">
    <citation type="journal article" date="2022" name="Nat. Microbiol.">
        <title>The microbiome of a bacterivorous marine choanoflagellate contains a resource-demanding obligate bacterial associate.</title>
        <authorList>
            <person name="Needham D.M."/>
            <person name="Poirier C."/>
            <person name="Bachy C."/>
            <person name="George E.E."/>
            <person name="Wilken S."/>
            <person name="Yung C.C.M."/>
            <person name="Limardo A.J."/>
            <person name="Morando M."/>
            <person name="Sudek L."/>
            <person name="Malmstrom R.R."/>
            <person name="Keeling P.J."/>
            <person name="Santoro A.E."/>
            <person name="Worden A.Z."/>
        </authorList>
    </citation>
    <scope>NUCLEOTIDE SEQUENCE [LARGE SCALE GENOMIC DNA]</scope>
    <source>
        <strain evidence="12 13">Comchoano-1</strain>
    </source>
</reference>
<evidence type="ECO:0000256" key="6">
    <source>
        <dbReference type="ARBA" id="ARBA00022692"/>
    </source>
</evidence>
<keyword evidence="9 11" id="KW-0811">Translocation</keyword>
<comment type="caution">
    <text evidence="11">Lacks conserved residue(s) required for the propagation of feature annotation.</text>
</comment>
<comment type="function">
    <text evidence="11">Involved in protein export. Participates in an early event of protein translocation.</text>
</comment>
<sequence>MQTVFLVMHFLICASLILLVLVQQGRGADAGVNFGSGNASSVFGAAGSTSFLVKLTTFFAALFFMSTLFLGVVESNDAYDQIRDVISDEF</sequence>
<dbReference type="Proteomes" id="UP001055955">
    <property type="component" value="Chromosome"/>
</dbReference>
<evidence type="ECO:0000256" key="1">
    <source>
        <dbReference type="ARBA" id="ARBA00004651"/>
    </source>
</evidence>
<dbReference type="InterPro" id="IPR004692">
    <property type="entry name" value="SecG"/>
</dbReference>
<dbReference type="NCBIfam" id="TIGR00810">
    <property type="entry name" value="secG"/>
    <property type="match status" value="1"/>
</dbReference>
<dbReference type="RefSeq" id="WP_258568572.1">
    <property type="nucleotide sequence ID" value="NZ_CP092900.1"/>
</dbReference>
<evidence type="ECO:0000256" key="7">
    <source>
        <dbReference type="ARBA" id="ARBA00022927"/>
    </source>
</evidence>
<evidence type="ECO:0000256" key="8">
    <source>
        <dbReference type="ARBA" id="ARBA00022989"/>
    </source>
</evidence>
<feature type="transmembrane region" description="Helical" evidence="11">
    <location>
        <begin position="51"/>
        <end position="73"/>
    </location>
</feature>
<evidence type="ECO:0000256" key="5">
    <source>
        <dbReference type="ARBA" id="ARBA00022475"/>
    </source>
</evidence>
<keyword evidence="8 11" id="KW-1133">Transmembrane helix</keyword>
<evidence type="ECO:0000256" key="4">
    <source>
        <dbReference type="ARBA" id="ARBA00022448"/>
    </source>
</evidence>
<dbReference type="PANTHER" id="PTHR34182">
    <property type="entry name" value="PROTEIN-EXPORT MEMBRANE PROTEIN SECG"/>
    <property type="match status" value="1"/>
</dbReference>
<keyword evidence="4 11" id="KW-0813">Transport</keyword>
<dbReference type="PRINTS" id="PR01651">
    <property type="entry name" value="SECGEXPORT"/>
</dbReference>
<keyword evidence="7 11" id="KW-0653">Protein transport</keyword>
<keyword evidence="13" id="KW-1185">Reference proteome</keyword>
<dbReference type="PANTHER" id="PTHR34182:SF1">
    <property type="entry name" value="PROTEIN-EXPORT MEMBRANE PROTEIN SECG"/>
    <property type="match status" value="1"/>
</dbReference>
<evidence type="ECO:0000256" key="10">
    <source>
        <dbReference type="ARBA" id="ARBA00023136"/>
    </source>
</evidence>